<dbReference type="GO" id="GO:0008654">
    <property type="term" value="P:phospholipid biosynthetic process"/>
    <property type="evidence" value="ECO:0007669"/>
    <property type="project" value="UniProtKB-KW"/>
</dbReference>
<keyword evidence="1" id="KW-0963">Cytoplasm</keyword>
<gene>
    <name evidence="10" type="ORF">H0486_09915</name>
</gene>
<evidence type="ECO:0000256" key="4">
    <source>
        <dbReference type="ARBA" id="ARBA00022857"/>
    </source>
</evidence>
<evidence type="ECO:0000256" key="8">
    <source>
        <dbReference type="ARBA" id="ARBA00023209"/>
    </source>
</evidence>
<comment type="caution">
    <text evidence="10">The sequence shown here is derived from an EMBL/GenBank/DDBJ whole genome shotgun (WGS) entry which is preliminary data.</text>
</comment>
<keyword evidence="2" id="KW-0444">Lipid biosynthesis</keyword>
<dbReference type="RefSeq" id="WP_228352873.1">
    <property type="nucleotide sequence ID" value="NZ_JACEGA010000001.1"/>
</dbReference>
<sequence>MTVMNNDRSLADYLNKEYFCNCGKPHSVGIQQILIDEDAIYRLPELIYSLNIKKSFFLYDRTTYQLFGSKIINLLNQEKLSYSDYIIPSSEPVPNEQTLGEVLVHYDRDCDIFIAIGSGTINDISRFISYKFHIPYIIVGTAPSMDGYASNVAPLIVQNMKTTYEAHTPIAIVGDVNLLSTAPMNMIAAGVGDILGKYTCLCDWNMSSLITDEYYCETIVNMVKESLETTTANIELLKNKNSGVIKNIMEALVLSGIAMSFAGNSRPASGSEHHLSHYWEMMYLMQNKKPILHGTKVGIATVAVLKAYEILASQPIDFVKAEQNASRYSSTQWEANMKLCYPNSYESVIELENKVRKNDPENVMTRLKRMEQMWPSMKDRINALPSANHIRNMLDSLQAPSDPMAIGIDKTLFINSFIAAKELRNRYGLLQILFDLGITQEVAEEVWAYFAQK</sequence>
<keyword evidence="5" id="KW-0560">Oxidoreductase</keyword>
<dbReference type="AlphaFoldDB" id="A0A839K0H3"/>
<dbReference type="CDD" id="cd08175">
    <property type="entry name" value="G1PDH"/>
    <property type="match status" value="1"/>
</dbReference>
<evidence type="ECO:0000256" key="9">
    <source>
        <dbReference type="ARBA" id="ARBA00023264"/>
    </source>
</evidence>
<name>A0A839K0H3_9FIRM</name>
<keyword evidence="6" id="KW-0520">NAD</keyword>
<evidence type="ECO:0000256" key="1">
    <source>
        <dbReference type="ARBA" id="ARBA00022490"/>
    </source>
</evidence>
<keyword evidence="11" id="KW-1185">Reference proteome</keyword>
<dbReference type="PANTHER" id="PTHR43616:SF5">
    <property type="entry name" value="GLYCEROL DEHYDROGENASE 1"/>
    <property type="match status" value="1"/>
</dbReference>
<dbReference type="Proteomes" id="UP000574276">
    <property type="component" value="Unassembled WGS sequence"/>
</dbReference>
<accession>A0A839K0H3</accession>
<dbReference type="Pfam" id="PF13685">
    <property type="entry name" value="Fe-ADH_2"/>
    <property type="match status" value="1"/>
</dbReference>
<dbReference type="Gene3D" id="1.20.1090.10">
    <property type="entry name" value="Dehydroquinate synthase-like - alpha domain"/>
    <property type="match status" value="1"/>
</dbReference>
<dbReference type="PANTHER" id="PTHR43616">
    <property type="entry name" value="GLYCEROL DEHYDROGENASE"/>
    <property type="match status" value="1"/>
</dbReference>
<dbReference type="InterPro" id="IPR016205">
    <property type="entry name" value="Glycerol_DH"/>
</dbReference>
<dbReference type="SUPFAM" id="SSF56796">
    <property type="entry name" value="Dehydroquinate synthase-like"/>
    <property type="match status" value="1"/>
</dbReference>
<evidence type="ECO:0000313" key="10">
    <source>
        <dbReference type="EMBL" id="MBB2183194.1"/>
    </source>
</evidence>
<proteinExistence type="predicted"/>
<keyword evidence="8" id="KW-0594">Phospholipid biosynthesis</keyword>
<keyword evidence="3" id="KW-0479">Metal-binding</keyword>
<keyword evidence="9" id="KW-1208">Phospholipid metabolism</keyword>
<dbReference type="GO" id="GO:0016614">
    <property type="term" value="F:oxidoreductase activity, acting on CH-OH group of donors"/>
    <property type="evidence" value="ECO:0007669"/>
    <property type="project" value="InterPro"/>
</dbReference>
<dbReference type="Gene3D" id="3.40.50.1970">
    <property type="match status" value="1"/>
</dbReference>
<evidence type="ECO:0000256" key="6">
    <source>
        <dbReference type="ARBA" id="ARBA00023027"/>
    </source>
</evidence>
<dbReference type="GO" id="GO:0046872">
    <property type="term" value="F:metal ion binding"/>
    <property type="evidence" value="ECO:0007669"/>
    <property type="project" value="UniProtKB-KW"/>
</dbReference>
<dbReference type="InterPro" id="IPR032837">
    <property type="entry name" value="G1PDH"/>
</dbReference>
<protein>
    <submittedName>
        <fullName evidence="10">sn-glycerol-1-phosphate dehydrogenase</fullName>
    </submittedName>
</protein>
<evidence type="ECO:0000256" key="7">
    <source>
        <dbReference type="ARBA" id="ARBA00023098"/>
    </source>
</evidence>
<keyword evidence="7" id="KW-0443">Lipid metabolism</keyword>
<keyword evidence="4" id="KW-0521">NADP</keyword>
<organism evidence="10 11">
    <name type="scientific">Variimorphobacter saccharofermentans</name>
    <dbReference type="NCBI Taxonomy" id="2755051"/>
    <lineage>
        <taxon>Bacteria</taxon>
        <taxon>Bacillati</taxon>
        <taxon>Bacillota</taxon>
        <taxon>Clostridia</taxon>
        <taxon>Lachnospirales</taxon>
        <taxon>Lachnospiraceae</taxon>
        <taxon>Variimorphobacter</taxon>
    </lineage>
</organism>
<evidence type="ECO:0000256" key="5">
    <source>
        <dbReference type="ARBA" id="ARBA00023002"/>
    </source>
</evidence>
<reference evidence="10 11" key="1">
    <citation type="submission" date="2020-07" db="EMBL/GenBank/DDBJ databases">
        <title>Characterization and genome sequencing of isolate MD1, a novel member within the family Lachnospiraceae.</title>
        <authorList>
            <person name="Rettenmaier R."/>
            <person name="Di Bello L."/>
            <person name="Zinser C."/>
            <person name="Scheitz K."/>
            <person name="Liebl W."/>
            <person name="Zverlov V."/>
        </authorList>
    </citation>
    <scope>NUCLEOTIDE SEQUENCE [LARGE SCALE GENOMIC DNA]</scope>
    <source>
        <strain evidence="10 11">MD1</strain>
    </source>
</reference>
<evidence type="ECO:0000313" key="11">
    <source>
        <dbReference type="Proteomes" id="UP000574276"/>
    </source>
</evidence>
<dbReference type="EMBL" id="JACEGA010000001">
    <property type="protein sequence ID" value="MBB2183194.1"/>
    <property type="molecule type" value="Genomic_DNA"/>
</dbReference>
<dbReference type="GO" id="GO:0005829">
    <property type="term" value="C:cytosol"/>
    <property type="evidence" value="ECO:0007669"/>
    <property type="project" value="TreeGrafter"/>
</dbReference>
<evidence type="ECO:0000256" key="2">
    <source>
        <dbReference type="ARBA" id="ARBA00022516"/>
    </source>
</evidence>
<evidence type="ECO:0000256" key="3">
    <source>
        <dbReference type="ARBA" id="ARBA00022723"/>
    </source>
</evidence>